<gene>
    <name evidence="10" type="primary">Wdr82</name>
    <name evidence="10" type="ORF">CDAR_254401</name>
</gene>
<dbReference type="Pfam" id="PF00400">
    <property type="entry name" value="WD40"/>
    <property type="match status" value="3"/>
</dbReference>
<dbReference type="GO" id="GO:0006353">
    <property type="term" value="P:DNA-templated transcription termination"/>
    <property type="evidence" value="ECO:0007669"/>
    <property type="project" value="UniProtKB-KW"/>
</dbReference>
<protein>
    <submittedName>
        <fullName evidence="10">WD repeat-containing protein 82</fullName>
    </submittedName>
</protein>
<dbReference type="PRINTS" id="PR00320">
    <property type="entry name" value="GPROTEINBRPT"/>
</dbReference>
<dbReference type="PROSITE" id="PS00678">
    <property type="entry name" value="WD_REPEATS_1"/>
    <property type="match status" value="1"/>
</dbReference>
<dbReference type="Proteomes" id="UP001054837">
    <property type="component" value="Unassembled WGS sequence"/>
</dbReference>
<dbReference type="GO" id="GO:0003682">
    <property type="term" value="F:chromatin binding"/>
    <property type="evidence" value="ECO:0007669"/>
    <property type="project" value="TreeGrafter"/>
</dbReference>
<dbReference type="PANTHER" id="PTHR19861:SF0">
    <property type="entry name" value="WD REPEAT-CONTAINING PROTEIN 82"/>
    <property type="match status" value="1"/>
</dbReference>
<proteinExistence type="inferred from homology"/>
<evidence type="ECO:0000256" key="9">
    <source>
        <dbReference type="PROSITE-ProRule" id="PRU00221"/>
    </source>
</evidence>
<dbReference type="GO" id="GO:0032785">
    <property type="term" value="P:negative regulation of DNA-templated transcription, elongation"/>
    <property type="evidence" value="ECO:0007669"/>
    <property type="project" value="UniProtKB-ARBA"/>
</dbReference>
<dbReference type="PANTHER" id="PTHR19861">
    <property type="entry name" value="WD40 REPEAT PROTEIN SWD2"/>
    <property type="match status" value="1"/>
</dbReference>
<evidence type="ECO:0000313" key="11">
    <source>
        <dbReference type="Proteomes" id="UP001054837"/>
    </source>
</evidence>
<comment type="caution">
    <text evidence="10">The sequence shown here is derived from an EMBL/GenBank/DDBJ whole genome shotgun (WGS) entry which is preliminary data.</text>
</comment>
<dbReference type="GO" id="GO:0071027">
    <property type="term" value="P:nuclear RNA surveillance"/>
    <property type="evidence" value="ECO:0007669"/>
    <property type="project" value="UniProtKB-ARBA"/>
</dbReference>
<feature type="repeat" description="WD" evidence="9">
    <location>
        <begin position="17"/>
        <end position="58"/>
    </location>
</feature>
<feature type="repeat" description="WD" evidence="9">
    <location>
        <begin position="103"/>
        <end position="138"/>
    </location>
</feature>
<name>A0AAV4UBF7_9ARAC</name>
<keyword evidence="4 9" id="KW-0853">WD repeat</keyword>
<dbReference type="InterPro" id="IPR015943">
    <property type="entry name" value="WD40/YVTN_repeat-like_dom_sf"/>
</dbReference>
<comment type="subcellular location">
    <subcellularLocation>
        <location evidence="1">Nucleus</location>
    </subcellularLocation>
</comment>
<dbReference type="InterPro" id="IPR037867">
    <property type="entry name" value="Swd2/WDR82"/>
</dbReference>
<evidence type="ECO:0000256" key="4">
    <source>
        <dbReference type="ARBA" id="ARBA00022574"/>
    </source>
</evidence>
<comment type="similarity">
    <text evidence="2">Belongs to the WD repeat SWD2 family.</text>
</comment>
<keyword evidence="7" id="KW-0804">Transcription</keyword>
<dbReference type="PROSITE" id="PS50082">
    <property type="entry name" value="WD_REPEATS_2"/>
    <property type="match status" value="3"/>
</dbReference>
<dbReference type="InterPro" id="IPR020472">
    <property type="entry name" value="WD40_PAC1"/>
</dbReference>
<dbReference type="SMART" id="SM00320">
    <property type="entry name" value="WD40"/>
    <property type="match status" value="6"/>
</dbReference>
<feature type="repeat" description="WD" evidence="9">
    <location>
        <begin position="246"/>
        <end position="267"/>
    </location>
</feature>
<evidence type="ECO:0000256" key="8">
    <source>
        <dbReference type="ARBA" id="ARBA00023242"/>
    </source>
</evidence>
<keyword evidence="5" id="KW-0677">Repeat</keyword>
<organism evidence="10 11">
    <name type="scientific">Caerostris darwini</name>
    <dbReference type="NCBI Taxonomy" id="1538125"/>
    <lineage>
        <taxon>Eukaryota</taxon>
        <taxon>Metazoa</taxon>
        <taxon>Ecdysozoa</taxon>
        <taxon>Arthropoda</taxon>
        <taxon>Chelicerata</taxon>
        <taxon>Arachnida</taxon>
        <taxon>Araneae</taxon>
        <taxon>Araneomorphae</taxon>
        <taxon>Entelegynae</taxon>
        <taxon>Araneoidea</taxon>
        <taxon>Araneidae</taxon>
        <taxon>Caerostris</taxon>
    </lineage>
</organism>
<evidence type="ECO:0000256" key="3">
    <source>
        <dbReference type="ARBA" id="ARBA00022472"/>
    </source>
</evidence>
<evidence type="ECO:0000256" key="5">
    <source>
        <dbReference type="ARBA" id="ARBA00022737"/>
    </source>
</evidence>
<keyword evidence="11" id="KW-1185">Reference proteome</keyword>
<dbReference type="EMBL" id="BPLQ01011025">
    <property type="protein sequence ID" value="GIY55009.1"/>
    <property type="molecule type" value="Genomic_DNA"/>
</dbReference>
<sequence>MKLISRVVQRFRTTKTFQENSDRINAIDFSSDGNTLISSSDDDSIVIYDCEKGLHRRTLHSKKYGADHVRFTHSEDSAVHSSTKIDDTIRYLSLHDNKYIRYFTGHTKKVTSLSMCAVDNSLLSSSLDRSVRLWDVRSPNCQGLIAENGRPIAAFDPDGQVFAVAVNSEEIKLYDIRSFDKEPFNVFVPYNQRNSDWTCVKFSPDGRLILISTNGSDVHLLDAYHGRPLTTFSSRVNSKNIPLEASFSPDSQFIFSGSSDGAIHVWNSETLLREAVLHSGYTNPVHCVQFNHKYMMLVSASNNMVFWTPPYTDEDL</sequence>
<keyword evidence="6" id="KW-0805">Transcription regulation</keyword>
<evidence type="ECO:0000256" key="1">
    <source>
        <dbReference type="ARBA" id="ARBA00004123"/>
    </source>
</evidence>
<keyword evidence="3" id="KW-0806">Transcription termination</keyword>
<accession>A0AAV4UBF7</accession>
<dbReference type="AlphaFoldDB" id="A0AAV4UBF7"/>
<dbReference type="FunFam" id="2.130.10.10:FF:000065">
    <property type="entry name" value="WD repeat-containing protein 82"/>
    <property type="match status" value="1"/>
</dbReference>
<evidence type="ECO:0000256" key="2">
    <source>
        <dbReference type="ARBA" id="ARBA00005616"/>
    </source>
</evidence>
<evidence type="ECO:0000313" key="10">
    <source>
        <dbReference type="EMBL" id="GIY55009.1"/>
    </source>
</evidence>
<dbReference type="InterPro" id="IPR036322">
    <property type="entry name" value="WD40_repeat_dom_sf"/>
</dbReference>
<dbReference type="Gene3D" id="2.130.10.10">
    <property type="entry name" value="YVTN repeat-like/Quinoprotein amine dehydrogenase"/>
    <property type="match status" value="1"/>
</dbReference>
<keyword evidence="8" id="KW-0539">Nucleus</keyword>
<dbReference type="InterPro" id="IPR001680">
    <property type="entry name" value="WD40_rpt"/>
</dbReference>
<evidence type="ECO:0000256" key="6">
    <source>
        <dbReference type="ARBA" id="ARBA00023015"/>
    </source>
</evidence>
<dbReference type="GO" id="GO:0048188">
    <property type="term" value="C:Set1C/COMPASS complex"/>
    <property type="evidence" value="ECO:0007669"/>
    <property type="project" value="TreeGrafter"/>
</dbReference>
<dbReference type="PROSITE" id="PS50294">
    <property type="entry name" value="WD_REPEATS_REGION"/>
    <property type="match status" value="2"/>
</dbReference>
<evidence type="ECO:0000256" key="7">
    <source>
        <dbReference type="ARBA" id="ARBA00023163"/>
    </source>
</evidence>
<dbReference type="InterPro" id="IPR019775">
    <property type="entry name" value="WD40_repeat_CS"/>
</dbReference>
<reference evidence="10 11" key="1">
    <citation type="submission" date="2021-06" db="EMBL/GenBank/DDBJ databases">
        <title>Caerostris darwini draft genome.</title>
        <authorList>
            <person name="Kono N."/>
            <person name="Arakawa K."/>
        </authorList>
    </citation>
    <scope>NUCLEOTIDE SEQUENCE [LARGE SCALE GENOMIC DNA]</scope>
</reference>
<dbReference type="SUPFAM" id="SSF50978">
    <property type="entry name" value="WD40 repeat-like"/>
    <property type="match status" value="1"/>
</dbReference>